<keyword evidence="2" id="KW-0238">DNA-binding</keyword>
<feature type="domain" description="HTH araC/xylS-type" evidence="4">
    <location>
        <begin position="215"/>
        <end position="313"/>
    </location>
</feature>
<evidence type="ECO:0000313" key="5">
    <source>
        <dbReference type="EMBL" id="QEA13058.1"/>
    </source>
</evidence>
<gene>
    <name evidence="5" type="ORF">FOZ74_08435</name>
</gene>
<dbReference type="GO" id="GO:0003700">
    <property type="term" value="F:DNA-binding transcription factor activity"/>
    <property type="evidence" value="ECO:0007669"/>
    <property type="project" value="InterPro"/>
</dbReference>
<dbReference type="PROSITE" id="PS01124">
    <property type="entry name" value="HTH_ARAC_FAMILY_2"/>
    <property type="match status" value="1"/>
</dbReference>
<dbReference type="InterPro" id="IPR018062">
    <property type="entry name" value="HTH_AraC-typ_CS"/>
</dbReference>
<dbReference type="Proteomes" id="UP000321199">
    <property type="component" value="Chromosome"/>
</dbReference>
<dbReference type="AlphaFoldDB" id="A0A5B8RWK0"/>
<name>A0A5B8RWK0_9BURK</name>
<dbReference type="PANTHER" id="PTHR47893">
    <property type="entry name" value="REGULATORY PROTEIN PCHR"/>
    <property type="match status" value="1"/>
</dbReference>
<dbReference type="SMART" id="SM00342">
    <property type="entry name" value="HTH_ARAC"/>
    <property type="match status" value="1"/>
</dbReference>
<dbReference type="PANTHER" id="PTHR47893:SF1">
    <property type="entry name" value="REGULATORY PROTEIN PCHR"/>
    <property type="match status" value="1"/>
</dbReference>
<evidence type="ECO:0000256" key="3">
    <source>
        <dbReference type="ARBA" id="ARBA00023163"/>
    </source>
</evidence>
<dbReference type="KEGG" id="cof:FOZ74_08435"/>
<accession>A0A5B8RWK0</accession>
<reference evidence="5 6" key="1">
    <citation type="submission" date="2019-07" db="EMBL/GenBank/DDBJ databases">
        <title>Complete genome sequence of Comamonas sp. NLF 7-7 isolated from livestock.</title>
        <authorList>
            <person name="Kim D.H."/>
            <person name="Kim J.G."/>
        </authorList>
    </citation>
    <scope>NUCLEOTIDE SEQUENCE [LARGE SCALE GENOMIC DNA]</scope>
    <source>
        <strain evidence="5 6">NLF 7-7</strain>
    </source>
</reference>
<dbReference type="InterPro" id="IPR053142">
    <property type="entry name" value="PchR_regulatory_protein"/>
</dbReference>
<dbReference type="GO" id="GO:0043565">
    <property type="term" value="F:sequence-specific DNA binding"/>
    <property type="evidence" value="ECO:0007669"/>
    <property type="project" value="InterPro"/>
</dbReference>
<dbReference type="InterPro" id="IPR009057">
    <property type="entry name" value="Homeodomain-like_sf"/>
</dbReference>
<evidence type="ECO:0000259" key="4">
    <source>
        <dbReference type="PROSITE" id="PS01124"/>
    </source>
</evidence>
<proteinExistence type="predicted"/>
<evidence type="ECO:0000256" key="2">
    <source>
        <dbReference type="ARBA" id="ARBA00023125"/>
    </source>
</evidence>
<dbReference type="Gene3D" id="1.10.10.60">
    <property type="entry name" value="Homeodomain-like"/>
    <property type="match status" value="1"/>
</dbReference>
<dbReference type="SUPFAM" id="SSF46689">
    <property type="entry name" value="Homeodomain-like"/>
    <property type="match status" value="2"/>
</dbReference>
<dbReference type="RefSeq" id="WP_146912651.1">
    <property type="nucleotide sequence ID" value="NZ_CP042344.1"/>
</dbReference>
<dbReference type="OrthoDB" id="8766450at2"/>
<dbReference type="InterPro" id="IPR018060">
    <property type="entry name" value="HTH_AraC"/>
</dbReference>
<keyword evidence="1" id="KW-0805">Transcription regulation</keyword>
<dbReference type="PROSITE" id="PS00041">
    <property type="entry name" value="HTH_ARAC_FAMILY_1"/>
    <property type="match status" value="1"/>
</dbReference>
<keyword evidence="3" id="KW-0804">Transcription</keyword>
<evidence type="ECO:0000313" key="6">
    <source>
        <dbReference type="Proteomes" id="UP000321199"/>
    </source>
</evidence>
<evidence type="ECO:0000256" key="1">
    <source>
        <dbReference type="ARBA" id="ARBA00023015"/>
    </source>
</evidence>
<dbReference type="EMBL" id="CP042344">
    <property type="protein sequence ID" value="QEA13058.1"/>
    <property type="molecule type" value="Genomic_DNA"/>
</dbReference>
<keyword evidence="6" id="KW-1185">Reference proteome</keyword>
<protein>
    <submittedName>
        <fullName evidence="5">Helix-turn-helix domain-containing protein</fullName>
    </submittedName>
</protein>
<sequence>MSTYSGFGPNDRVPASPVSADQALRSHLARLRELRPGLQMHGEDGHEPCDLVAQAEIGAGLRLVVVLEGAVDVSYGGTRVQLSPGRKGTVSAALVAVAKSERFTRRARRGVYSRRVSLGLDRDWLAQTGEDAATPELAHFMRHHLALHHWQPTPRAAAMAEQIVRPPPLTPLLQHIYLESRVLELVGEALGTLCLCAPVHPGTSALRPREHQRLRELHAFLASGQADALTLAQIARHAGVNANTLQRQFRAVYGTTVVEHLRECRLQRARQALERDGITVGQAALVAGYVSAANFATAYRRRFGLSPNQARTRI</sequence>
<organism evidence="5 6">
    <name type="scientific">Comamonas flocculans</name>
    <dbReference type="NCBI Taxonomy" id="2597701"/>
    <lineage>
        <taxon>Bacteria</taxon>
        <taxon>Pseudomonadati</taxon>
        <taxon>Pseudomonadota</taxon>
        <taxon>Betaproteobacteria</taxon>
        <taxon>Burkholderiales</taxon>
        <taxon>Comamonadaceae</taxon>
        <taxon>Comamonas</taxon>
    </lineage>
</organism>
<dbReference type="Pfam" id="PF12833">
    <property type="entry name" value="HTH_18"/>
    <property type="match status" value="1"/>
</dbReference>